<feature type="region of interest" description="Disordered" evidence="1">
    <location>
        <begin position="61"/>
        <end position="84"/>
    </location>
</feature>
<dbReference type="InterPro" id="IPR021527">
    <property type="entry name" value="DUF2795"/>
</dbReference>
<evidence type="ECO:0000256" key="1">
    <source>
        <dbReference type="SAM" id="MobiDB-lite"/>
    </source>
</evidence>
<name>A0A7I9VNI7_9BACT</name>
<feature type="compositionally biased region" description="Basic and acidic residues" evidence="1">
    <location>
        <begin position="61"/>
        <end position="74"/>
    </location>
</feature>
<gene>
    <name evidence="2" type="ORF">AMYX_27020</name>
</gene>
<dbReference type="Proteomes" id="UP000503640">
    <property type="component" value="Unassembled WGS sequence"/>
</dbReference>
<evidence type="ECO:0000313" key="3">
    <source>
        <dbReference type="Proteomes" id="UP000503640"/>
    </source>
</evidence>
<dbReference type="EMBL" id="BJTG01000006">
    <property type="protein sequence ID" value="GEJ57961.1"/>
    <property type="molecule type" value="Genomic_DNA"/>
</dbReference>
<dbReference type="RefSeq" id="WP_235969626.1">
    <property type="nucleotide sequence ID" value="NZ_BJTG01000006.1"/>
</dbReference>
<dbReference type="AlphaFoldDB" id="A0A7I9VNI7"/>
<organism evidence="2 3">
    <name type="scientific">Anaeromyxobacter diazotrophicus</name>
    <dbReference type="NCBI Taxonomy" id="2590199"/>
    <lineage>
        <taxon>Bacteria</taxon>
        <taxon>Pseudomonadati</taxon>
        <taxon>Myxococcota</taxon>
        <taxon>Myxococcia</taxon>
        <taxon>Myxococcales</taxon>
        <taxon>Cystobacterineae</taxon>
        <taxon>Anaeromyxobacteraceae</taxon>
        <taxon>Anaeromyxobacter</taxon>
    </lineage>
</organism>
<protein>
    <recommendedName>
        <fullName evidence="4">DUF2795 domain-containing protein</fullName>
    </recommendedName>
</protein>
<dbReference type="Pfam" id="PF11387">
    <property type="entry name" value="DUF2795"/>
    <property type="match status" value="1"/>
</dbReference>
<evidence type="ECO:0008006" key="4">
    <source>
        <dbReference type="Google" id="ProtNLM"/>
    </source>
</evidence>
<proteinExistence type="predicted"/>
<keyword evidence="3" id="KW-1185">Reference proteome</keyword>
<evidence type="ECO:0000313" key="2">
    <source>
        <dbReference type="EMBL" id="GEJ57961.1"/>
    </source>
</evidence>
<reference evidence="3" key="1">
    <citation type="journal article" date="2020" name="Appl. Environ. Microbiol.">
        <title>Diazotrophic Anaeromyxobacter Isolates from Soils.</title>
        <authorList>
            <person name="Masuda Y."/>
            <person name="Yamanaka H."/>
            <person name="Xu Z.X."/>
            <person name="Shiratori Y."/>
            <person name="Aono T."/>
            <person name="Amachi S."/>
            <person name="Senoo K."/>
            <person name="Itoh H."/>
        </authorList>
    </citation>
    <scope>NUCLEOTIDE SEQUENCE [LARGE SCALE GENOMIC DNA]</scope>
    <source>
        <strain evidence="3">R267</strain>
    </source>
</reference>
<comment type="caution">
    <text evidence="2">The sequence shown here is derived from an EMBL/GenBank/DDBJ whole genome shotgun (WGS) entry which is preliminary data.</text>
</comment>
<sequence length="84" mass="9261">MLGQVEYPISRDELANAAAEAGYERDAINFLKSLPDGIYQSPADVLREFGEAEARFGMGTRDVRHRGDLGRDAVETGDNPTRHP</sequence>
<accession>A0A7I9VNI7</accession>